<keyword evidence="3" id="KW-1185">Reference proteome</keyword>
<evidence type="ECO:0000256" key="1">
    <source>
        <dbReference type="SAM" id="MobiDB-lite"/>
    </source>
</evidence>
<protein>
    <submittedName>
        <fullName evidence="2">Uncharacterized protein</fullName>
    </submittedName>
</protein>
<gene>
    <name evidence="2" type="ORF">PHPALM_16122</name>
</gene>
<dbReference type="EMBL" id="NCKW01008647">
    <property type="protein sequence ID" value="POM67808.1"/>
    <property type="molecule type" value="Genomic_DNA"/>
</dbReference>
<evidence type="ECO:0000313" key="2">
    <source>
        <dbReference type="EMBL" id="POM67808.1"/>
    </source>
</evidence>
<dbReference type="AlphaFoldDB" id="A0A2P4XQH7"/>
<name>A0A2P4XQH7_9STRA</name>
<dbReference type="OrthoDB" id="70698at2759"/>
<dbReference type="Proteomes" id="UP000237271">
    <property type="component" value="Unassembled WGS sequence"/>
</dbReference>
<sequence>MAPTGPKSLNSNDVDENVKAFLQPSVGLSTLDLLARSSPGGISGWNDPAVPAKVRREMHRLAKNDMIEMADTLHANQASRPRAHDMNTLGLHKDPSPLGEQISKPKTKFVHGTPVQRRLIGGKLIRITDLDERTLSSSVSAPELSRAIIRELKGLKEQREMEQDALDLALSSTANSKENPKPRIKTPPPVRELSPADEERIALRKQENILQSKLLQATQKLSRKYQKQLDPRRGPATCKIHALAQKWEQQQSQHDPENASTASVVDQERYNLYVAGRFSTQAELDYYQRQIEPREPATDKHRRHTMHTKYGNALAKNKCSLRGPF</sequence>
<organism evidence="2 3">
    <name type="scientific">Phytophthora palmivora</name>
    <dbReference type="NCBI Taxonomy" id="4796"/>
    <lineage>
        <taxon>Eukaryota</taxon>
        <taxon>Sar</taxon>
        <taxon>Stramenopiles</taxon>
        <taxon>Oomycota</taxon>
        <taxon>Peronosporomycetes</taxon>
        <taxon>Peronosporales</taxon>
        <taxon>Peronosporaceae</taxon>
        <taxon>Phytophthora</taxon>
    </lineage>
</organism>
<comment type="caution">
    <text evidence="2">The sequence shown here is derived from an EMBL/GenBank/DDBJ whole genome shotgun (WGS) entry which is preliminary data.</text>
</comment>
<reference evidence="2 3" key="1">
    <citation type="journal article" date="2017" name="Genome Biol. Evol.">
        <title>Phytophthora megakarya and P. palmivora, closely related causal agents of cacao black pod rot, underwent increases in genome sizes and gene numbers by different mechanisms.</title>
        <authorList>
            <person name="Ali S.S."/>
            <person name="Shao J."/>
            <person name="Lary D.J."/>
            <person name="Kronmiller B."/>
            <person name="Shen D."/>
            <person name="Strem M.D."/>
            <person name="Amoako-Attah I."/>
            <person name="Akrofi A.Y."/>
            <person name="Begoude B.A."/>
            <person name="Ten Hoopen G.M."/>
            <person name="Coulibaly K."/>
            <person name="Kebe B.I."/>
            <person name="Melnick R.L."/>
            <person name="Guiltinan M.J."/>
            <person name="Tyler B.M."/>
            <person name="Meinhardt L.W."/>
            <person name="Bailey B.A."/>
        </authorList>
    </citation>
    <scope>NUCLEOTIDE SEQUENCE [LARGE SCALE GENOMIC DNA]</scope>
    <source>
        <strain evidence="3">sbr112.9</strain>
    </source>
</reference>
<proteinExistence type="predicted"/>
<feature type="region of interest" description="Disordered" evidence="1">
    <location>
        <begin position="171"/>
        <end position="195"/>
    </location>
</feature>
<evidence type="ECO:0000313" key="3">
    <source>
        <dbReference type="Proteomes" id="UP000237271"/>
    </source>
</evidence>
<accession>A0A2P4XQH7</accession>